<feature type="compositionally biased region" description="Polar residues" evidence="1">
    <location>
        <begin position="1"/>
        <end position="13"/>
    </location>
</feature>
<dbReference type="InterPro" id="IPR010269">
    <property type="entry name" value="T6SS_TssC-like"/>
</dbReference>
<dbReference type="PANTHER" id="PTHR35565:SF3">
    <property type="entry name" value="TYPE VI SECRETION SYSTEM SHEATH PROTEIN TSSC1"/>
    <property type="match status" value="1"/>
</dbReference>
<feature type="domain" description="TssC1 C-terminal" evidence="3">
    <location>
        <begin position="427"/>
        <end position="535"/>
    </location>
</feature>
<dbReference type="Pfam" id="PF05943">
    <property type="entry name" value="VipB"/>
    <property type="match status" value="1"/>
</dbReference>
<dbReference type="PANTHER" id="PTHR35565">
    <property type="entry name" value="CYTOPLASMIC PROTEIN-RELATED"/>
    <property type="match status" value="1"/>
</dbReference>
<dbReference type="EMBL" id="SJPY01000001">
    <property type="protein sequence ID" value="TWU45189.1"/>
    <property type="molecule type" value="Genomic_DNA"/>
</dbReference>
<dbReference type="Pfam" id="PF18945">
    <property type="entry name" value="VipB_2"/>
    <property type="match status" value="1"/>
</dbReference>
<evidence type="ECO:0000256" key="1">
    <source>
        <dbReference type="SAM" id="MobiDB-lite"/>
    </source>
</evidence>
<evidence type="ECO:0000313" key="5">
    <source>
        <dbReference type="Proteomes" id="UP000315471"/>
    </source>
</evidence>
<name>A0A5C6ED93_9BACT</name>
<keyword evidence="5" id="KW-1185">Reference proteome</keyword>
<reference evidence="4 5" key="1">
    <citation type="submission" date="2019-02" db="EMBL/GenBank/DDBJ databases">
        <title>Deep-cultivation of Planctomycetes and their phenomic and genomic characterization uncovers novel biology.</title>
        <authorList>
            <person name="Wiegand S."/>
            <person name="Jogler M."/>
            <person name="Boedeker C."/>
            <person name="Pinto D."/>
            <person name="Vollmers J."/>
            <person name="Rivas-Marin E."/>
            <person name="Kohn T."/>
            <person name="Peeters S.H."/>
            <person name="Heuer A."/>
            <person name="Rast P."/>
            <person name="Oberbeckmann S."/>
            <person name="Bunk B."/>
            <person name="Jeske O."/>
            <person name="Meyerdierks A."/>
            <person name="Storesund J.E."/>
            <person name="Kallscheuer N."/>
            <person name="Luecker S."/>
            <person name="Lage O.M."/>
            <person name="Pohl T."/>
            <person name="Merkel B.J."/>
            <person name="Hornburger P."/>
            <person name="Mueller R.-W."/>
            <person name="Bruemmer F."/>
            <person name="Labrenz M."/>
            <person name="Spormann A.M."/>
            <person name="Op Den Camp H."/>
            <person name="Overmann J."/>
            <person name="Amann R."/>
            <person name="Jetten M.S.M."/>
            <person name="Mascher T."/>
            <person name="Medema M.H."/>
            <person name="Devos D.P."/>
            <person name="Kaster A.-K."/>
            <person name="Ovreas L."/>
            <person name="Rohde M."/>
            <person name="Galperin M.Y."/>
            <person name="Jogler C."/>
        </authorList>
    </citation>
    <scope>NUCLEOTIDE SEQUENCE [LARGE SCALE GENOMIC DNA]</scope>
    <source>
        <strain evidence="4 5">Q31b</strain>
    </source>
</reference>
<dbReference type="InterPro" id="IPR044031">
    <property type="entry name" value="TssC1_N"/>
</dbReference>
<proteinExistence type="predicted"/>
<dbReference type="InterPro" id="IPR044032">
    <property type="entry name" value="TssC1_C"/>
</dbReference>
<feature type="domain" description="TssC1 N-terminal" evidence="2">
    <location>
        <begin position="106"/>
        <end position="417"/>
    </location>
</feature>
<dbReference type="Proteomes" id="UP000315471">
    <property type="component" value="Unassembled WGS sequence"/>
</dbReference>
<accession>A0A5C6ED93</accession>
<evidence type="ECO:0000259" key="2">
    <source>
        <dbReference type="Pfam" id="PF05943"/>
    </source>
</evidence>
<dbReference type="NCBIfam" id="TIGR03355">
    <property type="entry name" value="VI_chp_2"/>
    <property type="match status" value="1"/>
</dbReference>
<evidence type="ECO:0008006" key="6">
    <source>
        <dbReference type="Google" id="ProtNLM"/>
    </source>
</evidence>
<evidence type="ECO:0000259" key="3">
    <source>
        <dbReference type="Pfam" id="PF18945"/>
    </source>
</evidence>
<sequence>MAQADPSLQRSETAQAEAPEASYQAESASASLLDWVLAEKADQAHPAVKGSSASSPRTKSAKASSLDAFLAAQKVGDALKYWLGSDWQEDNRYDTADAVSTRLSADIAAIDALLCEQVNAILHHQKFQKLEASWRGLAFLVRRADIESDPMIKVRMLSVKWSELEKDFDRAVEFDQSQTFKKIYEEEFGIAGGEPFGLLIGDYHVQHRLSASHRHDDIAVLHGLAGVAASAFCPFLCAATPDLLDLEDFSDLQVTRDHAKRMAMPDYLKWNALRQSEDSRFLGVLLPRILMRGPYEDDGSRVDRFIFAEDVQNPDGSGYLWGHPGYAYAAVAMRSFATSGWLADIRGLRQDEEGGGLVSELPSLSFPTDSIGVIPRPVTEIAVTDALERELSEIGLLPLCDCKDTPMAVFASGQSLQKAKVYDDDNATANAKISAMLPYILTVSRFAHYIKIIARNKLGTYATAEDLERVLHDWVMDYVTPDREASTDVKSRKPLREANISVKPDPGRPGSFRCIMRFAPHYELDDMVGSVRLSTIIGGS</sequence>
<dbReference type="RefSeq" id="WP_197170758.1">
    <property type="nucleotide sequence ID" value="NZ_SJPY01000001.1"/>
</dbReference>
<gene>
    <name evidence="4" type="ORF">Q31b_03600</name>
</gene>
<organism evidence="4 5">
    <name type="scientific">Novipirellula aureliae</name>
    <dbReference type="NCBI Taxonomy" id="2527966"/>
    <lineage>
        <taxon>Bacteria</taxon>
        <taxon>Pseudomonadati</taxon>
        <taxon>Planctomycetota</taxon>
        <taxon>Planctomycetia</taxon>
        <taxon>Pirellulales</taxon>
        <taxon>Pirellulaceae</taxon>
        <taxon>Novipirellula</taxon>
    </lineage>
</organism>
<dbReference type="AlphaFoldDB" id="A0A5C6ED93"/>
<comment type="caution">
    <text evidence="4">The sequence shown here is derived from an EMBL/GenBank/DDBJ whole genome shotgun (WGS) entry which is preliminary data.</text>
</comment>
<feature type="compositionally biased region" description="Low complexity" evidence="1">
    <location>
        <begin position="14"/>
        <end position="25"/>
    </location>
</feature>
<feature type="region of interest" description="Disordered" evidence="1">
    <location>
        <begin position="1"/>
        <end position="25"/>
    </location>
</feature>
<evidence type="ECO:0000313" key="4">
    <source>
        <dbReference type="EMBL" id="TWU45189.1"/>
    </source>
</evidence>
<protein>
    <recommendedName>
        <fullName evidence="6">Type VI secretion protein, EvpB/VC_A0108 family</fullName>
    </recommendedName>
</protein>